<dbReference type="SMART" id="SM00823">
    <property type="entry name" value="PKS_PP"/>
    <property type="match status" value="1"/>
</dbReference>
<comment type="function">
    <text evidence="2">Catalyzes the activation of alpha-aminoadipate by ATP-dependent adenylation and the reduction of activated alpha-aminoadipate by NADPH. The activated alpha-aminoadipate is bound to the phosphopantheinyl group of the enzyme itself before it is reduced to (S)-2-amino-6-oxohexanoate.</text>
</comment>
<dbReference type="GeneID" id="95979652"/>
<dbReference type="PIRSF" id="PIRSF001617">
    <property type="entry name" value="Alpha-AR"/>
    <property type="match status" value="1"/>
</dbReference>
<dbReference type="InterPro" id="IPR042099">
    <property type="entry name" value="ANL_N_sf"/>
</dbReference>
<evidence type="ECO:0000256" key="13">
    <source>
        <dbReference type="ARBA" id="ARBA00031335"/>
    </source>
</evidence>
<feature type="domain" description="Carrier" evidence="19">
    <location>
        <begin position="643"/>
        <end position="719"/>
    </location>
</feature>
<keyword evidence="11" id="KW-0560">Oxidoreductase</keyword>
<proteinExistence type="inferred from homology"/>
<feature type="compositionally biased region" description="Basic and acidic residues" evidence="18">
    <location>
        <begin position="1152"/>
        <end position="1177"/>
    </location>
</feature>
<dbReference type="PROSITE" id="PS50075">
    <property type="entry name" value="CARRIER"/>
    <property type="match status" value="1"/>
</dbReference>
<comment type="catalytic activity">
    <reaction evidence="16">
        <text>(S)-2-amino-6-oxohexanoate + NAD(+) + H2O = L-2-aminoadipate + NADH + 2 H(+)</text>
        <dbReference type="Rhea" id="RHEA:12308"/>
        <dbReference type="ChEBI" id="CHEBI:15377"/>
        <dbReference type="ChEBI" id="CHEBI:15378"/>
        <dbReference type="ChEBI" id="CHEBI:57540"/>
        <dbReference type="ChEBI" id="CHEBI:57945"/>
        <dbReference type="ChEBI" id="CHEBI:58321"/>
        <dbReference type="ChEBI" id="CHEBI:58672"/>
        <dbReference type="EC" id="1.2.1.31"/>
    </reaction>
</comment>
<comment type="catalytic activity">
    <reaction evidence="15">
        <text>(S)-2-amino-6-oxohexanoate + AMP + diphosphate + NADP(+) = L-2-aminoadipate + ATP + NADPH + H(+)</text>
        <dbReference type="Rhea" id="RHEA:46936"/>
        <dbReference type="ChEBI" id="CHEBI:15378"/>
        <dbReference type="ChEBI" id="CHEBI:30616"/>
        <dbReference type="ChEBI" id="CHEBI:33019"/>
        <dbReference type="ChEBI" id="CHEBI:57783"/>
        <dbReference type="ChEBI" id="CHEBI:58321"/>
        <dbReference type="ChEBI" id="CHEBI:58349"/>
        <dbReference type="ChEBI" id="CHEBI:58672"/>
        <dbReference type="ChEBI" id="CHEBI:456215"/>
        <dbReference type="EC" id="1.2.1.95"/>
    </reaction>
</comment>
<dbReference type="Gene3D" id="3.40.50.12780">
    <property type="entry name" value="N-terminal domain of ligase-like"/>
    <property type="match status" value="1"/>
</dbReference>
<dbReference type="PANTHER" id="PTHR44845">
    <property type="entry name" value="CARRIER DOMAIN-CONTAINING PROTEIN"/>
    <property type="match status" value="1"/>
</dbReference>
<organism evidence="20 21">
    <name type="scientific">Neodothiora populina</name>
    <dbReference type="NCBI Taxonomy" id="2781224"/>
    <lineage>
        <taxon>Eukaryota</taxon>
        <taxon>Fungi</taxon>
        <taxon>Dikarya</taxon>
        <taxon>Ascomycota</taxon>
        <taxon>Pezizomycotina</taxon>
        <taxon>Dothideomycetes</taxon>
        <taxon>Dothideomycetidae</taxon>
        <taxon>Dothideales</taxon>
        <taxon>Dothioraceae</taxon>
        <taxon>Neodothiora</taxon>
    </lineage>
</organism>
<keyword evidence="12" id="KW-0457">Lysine biosynthesis</keyword>
<accession>A0ABR3P6H0</accession>
<evidence type="ECO:0000256" key="4">
    <source>
        <dbReference type="ARBA" id="ARBA00006432"/>
    </source>
</evidence>
<dbReference type="InterPro" id="IPR020845">
    <property type="entry name" value="AMP-binding_CS"/>
</dbReference>
<keyword evidence="8" id="KW-0597">Phosphoprotein</keyword>
<dbReference type="Gene3D" id="3.30.300.30">
    <property type="match status" value="1"/>
</dbReference>
<gene>
    <name evidence="20" type="ORF">AAFC00_005953</name>
</gene>
<dbReference type="InterPro" id="IPR000873">
    <property type="entry name" value="AMP-dep_synth/lig_dom"/>
</dbReference>
<dbReference type="EMBL" id="JBFMKM010000013">
    <property type="protein sequence ID" value="KAL1301754.1"/>
    <property type="molecule type" value="Genomic_DNA"/>
</dbReference>
<dbReference type="InterPro" id="IPR045851">
    <property type="entry name" value="AMP-bd_C_sf"/>
</dbReference>
<evidence type="ECO:0000256" key="6">
    <source>
        <dbReference type="ARBA" id="ARBA00013073"/>
    </source>
</evidence>
<dbReference type="InterPro" id="IPR036736">
    <property type="entry name" value="ACP-like_sf"/>
</dbReference>
<dbReference type="InterPro" id="IPR020806">
    <property type="entry name" value="PKS_PP-bd"/>
</dbReference>
<dbReference type="InterPro" id="IPR014397">
    <property type="entry name" value="Lys2"/>
</dbReference>
<keyword evidence="21" id="KW-1185">Reference proteome</keyword>
<comment type="pathway">
    <text evidence="3">Amino-acid biosynthesis; L-lysine biosynthesis via AAA pathway; L-lysine from L-alpha-aminoadipate (fungal route): step 1/3.</text>
</comment>
<evidence type="ECO:0000259" key="19">
    <source>
        <dbReference type="PROSITE" id="PS50075"/>
    </source>
</evidence>
<dbReference type="SUPFAM" id="SSF51735">
    <property type="entry name" value="NAD(P)-binding Rossmann-fold domains"/>
    <property type="match status" value="1"/>
</dbReference>
<comment type="similarity">
    <text evidence="4">Belongs to the ATP-dependent AMP-binding enzyme family.</text>
</comment>
<evidence type="ECO:0000256" key="2">
    <source>
        <dbReference type="ARBA" id="ARBA00003499"/>
    </source>
</evidence>
<dbReference type="Pfam" id="PF07993">
    <property type="entry name" value="NAD_binding_4"/>
    <property type="match status" value="1"/>
</dbReference>
<dbReference type="EC" id="1.2.1.95" evidence="5"/>
<dbReference type="SUPFAM" id="SSF47336">
    <property type="entry name" value="ACP-like"/>
    <property type="match status" value="1"/>
</dbReference>
<evidence type="ECO:0000313" key="20">
    <source>
        <dbReference type="EMBL" id="KAL1301754.1"/>
    </source>
</evidence>
<evidence type="ECO:0000256" key="9">
    <source>
        <dbReference type="ARBA" id="ARBA00022605"/>
    </source>
</evidence>
<evidence type="ECO:0000256" key="8">
    <source>
        <dbReference type="ARBA" id="ARBA00022553"/>
    </source>
</evidence>
<evidence type="ECO:0000256" key="15">
    <source>
        <dbReference type="ARBA" id="ARBA00048260"/>
    </source>
</evidence>
<evidence type="ECO:0000256" key="12">
    <source>
        <dbReference type="ARBA" id="ARBA00023154"/>
    </source>
</evidence>
<dbReference type="SUPFAM" id="SSF56801">
    <property type="entry name" value="Acetyl-CoA synthetase-like"/>
    <property type="match status" value="1"/>
</dbReference>
<evidence type="ECO:0000256" key="18">
    <source>
        <dbReference type="SAM" id="MobiDB-lite"/>
    </source>
</evidence>
<evidence type="ECO:0000256" key="17">
    <source>
        <dbReference type="ARBA" id="ARBA00049537"/>
    </source>
</evidence>
<evidence type="ECO:0000256" key="11">
    <source>
        <dbReference type="ARBA" id="ARBA00023002"/>
    </source>
</evidence>
<dbReference type="PANTHER" id="PTHR44845:SF1">
    <property type="entry name" value="L-2-AMINOADIPATE REDUCTASE"/>
    <property type="match status" value="1"/>
</dbReference>
<dbReference type="Pfam" id="PF00501">
    <property type="entry name" value="AMP-binding"/>
    <property type="match status" value="1"/>
</dbReference>
<evidence type="ECO:0000256" key="3">
    <source>
        <dbReference type="ARBA" id="ARBA00004827"/>
    </source>
</evidence>
<feature type="region of interest" description="Disordered" evidence="18">
    <location>
        <begin position="1149"/>
        <end position="1183"/>
    </location>
</feature>
<evidence type="ECO:0000256" key="14">
    <source>
        <dbReference type="ARBA" id="ARBA00032195"/>
    </source>
</evidence>
<dbReference type="Pfam" id="PF00550">
    <property type="entry name" value="PP-binding"/>
    <property type="match status" value="1"/>
</dbReference>
<evidence type="ECO:0000256" key="10">
    <source>
        <dbReference type="ARBA" id="ARBA00022857"/>
    </source>
</evidence>
<sequence>MAAAAGPDPRPDPTSDLQWSDYKGAIHEIFARNAATYPERTCVVETASSTSPERKVFTYKHINEASNILAHHFVSSGVQRGEVIMIYAHRGVDLVVAVMGVLKAGATFSVLDPAYPADRQIIYLDVSKPRALVNIEKATQDAGELSEMVREYISNNLKLRTEVPKLRLHDDGSLTGGVVDGKDILNEQQESRSSLPGVVVGPDSIPTLSFTSGSEGRPKGVQGRHFSLAYYFPWMKERFGLSENDRFTMLSGIAHDPIQRDIFTPLFLGAQLMVPPAEDITFDRLARWASINAVTVTHLTPAMGQILLGSIEPKITSLKNAFFVGDILLKRDCRRLQDLAPNVRIKNMYGTTETQRAVSYYEIPSKTEDADFLENMADVIPAGAGMHNVQLLVVDRNDKTRQCPVGEIGEIYVRAGGLAEGYLGVELKDLTNSKFVQNWFIDNQKWIKEDEERVAQTGTSEPWREFYKGPRDRMYRSGDLGRYMPDGNVECCGRADDQVKIRGFRIELGEIDTHLSQHPLIRENVTLVKRDHGEEQILVSYYVPDIKQWQEWRKEQGATDDGVTEDLSIPERLKMFSTLTKDVREHLKRKLPVYAVPTLFVPMIRLPLTPNGKVDKRSLPFPEKSELLAASSAIPSQDLSKRSETERALAEIWALHLRSYAADSIPSTVPFFDLGGNSIAAVQIPSQIRKKWPDVTIPVSAISKNPTLQQLASDIDRSLDPVGLRLDVQGTQGVDQEEFYSNTLFDLVKELPVQIKSAPREAPKQSTVFLTGATGFLGSFVLRDLLNSGNKVIAHVRAKDVDAGFQRLKQTCQAYGIWSDSWGPNLECVIGDLQEQPTLGMSQEVYDRVANEADAVIHNGAIVHWVKPFSSLKAANVLSTLSAIKLCATGKAKKMAFVSSTSALDSDYYVELSEKIISSGGAGISESDRMDGSRQGLSTGYGQSKWVSERLMEEAGSRGLVGSIVRAGYVLGDPKTGTTNTDDFLIRMLKGCVQVGSRPNIRNTINMVPVDHVARLVIAAALNQPGAQMSVCHLTSHPRLTFNQYLASLETFGYNAPLVDYPEWRDAVEQYVEASQEGGKEEHALLGLFHMVTGDLPASTKAPELDDRNAAAALRADASRSGQDWSSGSAVTEDIVGTYLSFLVARGFMPKPTKDSRKTLPESKISKEQVEALDRVGGRGGAA</sequence>
<keyword evidence="7" id="KW-0596">Phosphopantetheine</keyword>
<dbReference type="CDD" id="cd05235">
    <property type="entry name" value="SDR_e1"/>
    <property type="match status" value="1"/>
</dbReference>
<dbReference type="InterPro" id="IPR010080">
    <property type="entry name" value="Thioester_reductase-like_dom"/>
</dbReference>
<dbReference type="InterPro" id="IPR013120">
    <property type="entry name" value="FAR_NAD-bd"/>
</dbReference>
<keyword evidence="10" id="KW-0521">NADP</keyword>
<dbReference type="Proteomes" id="UP001562354">
    <property type="component" value="Unassembled WGS sequence"/>
</dbReference>
<dbReference type="NCBIfam" id="TIGR01733">
    <property type="entry name" value="AA-adenyl-dom"/>
    <property type="match status" value="1"/>
</dbReference>
<protein>
    <recommendedName>
        <fullName evidence="14">Alpha-aminoadipate reductase</fullName>
        <ecNumber evidence="6">1.2.1.31</ecNumber>
        <ecNumber evidence="5">1.2.1.95</ecNumber>
    </recommendedName>
    <alternativeName>
        <fullName evidence="13">L-aminoadipate-semialdehyde dehydrogenase</fullName>
    </alternativeName>
</protein>
<dbReference type="Gene3D" id="3.40.50.720">
    <property type="entry name" value="NAD(P)-binding Rossmann-like Domain"/>
    <property type="match status" value="1"/>
</dbReference>
<keyword evidence="9" id="KW-0028">Amino-acid biosynthesis</keyword>
<dbReference type="RefSeq" id="XP_069198030.1">
    <property type="nucleotide sequence ID" value="XM_069345820.1"/>
</dbReference>
<comment type="catalytic activity">
    <reaction evidence="17">
        <text>(S)-2-amino-6-oxohexanoate + NADP(+) + H2O = L-2-aminoadipate + NADPH + 2 H(+)</text>
        <dbReference type="Rhea" id="RHEA:12304"/>
        <dbReference type="ChEBI" id="CHEBI:15377"/>
        <dbReference type="ChEBI" id="CHEBI:15378"/>
        <dbReference type="ChEBI" id="CHEBI:57783"/>
        <dbReference type="ChEBI" id="CHEBI:58321"/>
        <dbReference type="ChEBI" id="CHEBI:58349"/>
        <dbReference type="ChEBI" id="CHEBI:58672"/>
        <dbReference type="EC" id="1.2.1.31"/>
    </reaction>
</comment>
<dbReference type="PROSITE" id="PS00455">
    <property type="entry name" value="AMP_BINDING"/>
    <property type="match status" value="1"/>
</dbReference>
<dbReference type="NCBIfam" id="TIGR01746">
    <property type="entry name" value="Thioester-redct"/>
    <property type="match status" value="1"/>
</dbReference>
<dbReference type="EC" id="1.2.1.31" evidence="6"/>
<evidence type="ECO:0000256" key="7">
    <source>
        <dbReference type="ARBA" id="ARBA00022450"/>
    </source>
</evidence>
<comment type="caution">
    <text evidence="20">The sequence shown here is derived from an EMBL/GenBank/DDBJ whole genome shotgun (WGS) entry which is preliminary data.</text>
</comment>
<dbReference type="Gene3D" id="1.10.1200.10">
    <property type="entry name" value="ACP-like"/>
    <property type="match status" value="1"/>
</dbReference>
<evidence type="ECO:0000256" key="16">
    <source>
        <dbReference type="ARBA" id="ARBA00048414"/>
    </source>
</evidence>
<dbReference type="InterPro" id="IPR009081">
    <property type="entry name" value="PP-bd_ACP"/>
</dbReference>
<comment type="cofactor">
    <cofactor evidence="1">
        <name>pantetheine 4'-phosphate</name>
        <dbReference type="ChEBI" id="CHEBI:47942"/>
    </cofactor>
</comment>
<reference evidence="20 21" key="1">
    <citation type="submission" date="2024-07" db="EMBL/GenBank/DDBJ databases">
        <title>Draft sequence of the Neodothiora populina.</title>
        <authorList>
            <person name="Drown D.D."/>
            <person name="Schuette U.S."/>
            <person name="Buechlein A.B."/>
            <person name="Rusch D.R."/>
            <person name="Winton L.W."/>
            <person name="Adams G.A."/>
        </authorList>
    </citation>
    <scope>NUCLEOTIDE SEQUENCE [LARGE SCALE GENOMIC DNA]</scope>
    <source>
        <strain evidence="20 21">CPC 39397</strain>
    </source>
</reference>
<dbReference type="InterPro" id="IPR010071">
    <property type="entry name" value="AA_adenyl_dom"/>
</dbReference>
<evidence type="ECO:0000313" key="21">
    <source>
        <dbReference type="Proteomes" id="UP001562354"/>
    </source>
</evidence>
<dbReference type="NCBIfam" id="TIGR03443">
    <property type="entry name" value="alpha_am_amid"/>
    <property type="match status" value="1"/>
</dbReference>
<dbReference type="InterPro" id="IPR036291">
    <property type="entry name" value="NAD(P)-bd_dom_sf"/>
</dbReference>
<evidence type="ECO:0000256" key="5">
    <source>
        <dbReference type="ARBA" id="ARBA00012913"/>
    </source>
</evidence>
<name>A0ABR3P6H0_9PEZI</name>
<evidence type="ECO:0000256" key="1">
    <source>
        <dbReference type="ARBA" id="ARBA00001957"/>
    </source>
</evidence>